<keyword evidence="2" id="KW-1185">Reference proteome</keyword>
<dbReference type="Proteomes" id="UP000242913">
    <property type="component" value="Unassembled WGS sequence"/>
</dbReference>
<organism evidence="1 2">
    <name type="scientific">Onchocerca flexuosa</name>
    <dbReference type="NCBI Taxonomy" id="387005"/>
    <lineage>
        <taxon>Eukaryota</taxon>
        <taxon>Metazoa</taxon>
        <taxon>Ecdysozoa</taxon>
        <taxon>Nematoda</taxon>
        <taxon>Chromadorea</taxon>
        <taxon>Rhabditida</taxon>
        <taxon>Spirurina</taxon>
        <taxon>Spiruromorpha</taxon>
        <taxon>Filarioidea</taxon>
        <taxon>Onchocercidae</taxon>
        <taxon>Onchocerca</taxon>
    </lineage>
</organism>
<proteinExistence type="predicted"/>
<dbReference type="EMBL" id="KZ269977">
    <property type="protein sequence ID" value="OZC12530.1"/>
    <property type="molecule type" value="Genomic_DNA"/>
</dbReference>
<sequence>MASHRCSMTQYNAIKPQSEKVSSVPTSSTAEALVSNCASARQPQPSATVKKRFFFSTSNIRFWTTGSSEKKTSRQKLSNSAADIVNHGDQLRYIKEERNTMRRLADSFFFFFQNLNIKNFVIYKGTYDTYSNIVLKRLYECSLRNSEHNLQLMQTSCTNEQQRKRQREIRGDTTQLRQMSEPNVNMVNDRNAQERYLQFLSRTNNQNSDYTDQSNKIEQDNSCSSEWEEWMKNQPISVLRLDRTERLVLKIGGCKIHIMVVASKMSYFNMI</sequence>
<gene>
    <name evidence="1" type="ORF">X798_00161</name>
</gene>
<dbReference type="AlphaFoldDB" id="A0A238C665"/>
<name>A0A238C665_9BILA</name>
<protein>
    <submittedName>
        <fullName evidence="1">Uncharacterized protein</fullName>
    </submittedName>
</protein>
<evidence type="ECO:0000313" key="1">
    <source>
        <dbReference type="EMBL" id="OZC12530.1"/>
    </source>
</evidence>
<dbReference type="OrthoDB" id="5875226at2759"/>
<evidence type="ECO:0000313" key="2">
    <source>
        <dbReference type="Proteomes" id="UP000242913"/>
    </source>
</evidence>
<reference evidence="1 2" key="1">
    <citation type="submission" date="2015-12" db="EMBL/GenBank/DDBJ databases">
        <title>Draft genome of the nematode, Onchocerca flexuosa.</title>
        <authorList>
            <person name="Mitreva M."/>
        </authorList>
    </citation>
    <scope>NUCLEOTIDE SEQUENCE [LARGE SCALE GENOMIC DNA]</scope>
    <source>
        <strain evidence="1">Red Deer</strain>
    </source>
</reference>
<accession>A0A238C665</accession>